<keyword evidence="2" id="KW-0378">Hydrolase</keyword>
<dbReference type="Pfam" id="PF00089">
    <property type="entry name" value="Trypsin"/>
    <property type="match status" value="1"/>
</dbReference>
<keyword evidence="3" id="KW-0720">Serine protease</keyword>
<dbReference type="KEGG" id="epa:110250433"/>
<evidence type="ECO:0000256" key="5">
    <source>
        <dbReference type="SAM" id="SignalP"/>
    </source>
</evidence>
<dbReference type="InterPro" id="IPR001254">
    <property type="entry name" value="Trypsin_dom"/>
</dbReference>
<feature type="signal peptide" evidence="5">
    <location>
        <begin position="1"/>
        <end position="17"/>
    </location>
</feature>
<dbReference type="PROSITE" id="PS50240">
    <property type="entry name" value="TRYPSIN_DOM"/>
    <property type="match status" value="1"/>
</dbReference>
<dbReference type="SUPFAM" id="SSF50494">
    <property type="entry name" value="Trypsin-like serine proteases"/>
    <property type="match status" value="1"/>
</dbReference>
<dbReference type="OrthoDB" id="6018415at2759"/>
<dbReference type="PROSITE" id="PS00134">
    <property type="entry name" value="TRYPSIN_HIS"/>
    <property type="match status" value="1"/>
</dbReference>
<dbReference type="InterPro" id="IPR001314">
    <property type="entry name" value="Peptidase_S1A"/>
</dbReference>
<feature type="domain" description="Peptidase S1" evidence="6">
    <location>
        <begin position="34"/>
        <end position="273"/>
    </location>
</feature>
<name>A0A913XZG3_EXADI</name>
<dbReference type="GeneID" id="110250433"/>
<dbReference type="Proteomes" id="UP000887567">
    <property type="component" value="Unplaced"/>
</dbReference>
<sequence>MKLFVVSLMLLGALCFATEEEIECGTKGKGNGRIVGGKIAKKGSHPWQVSIAIKRTTRVVSHFCGGSIIAPNWIVTAAHCFRKNANRAKYKVTAGEHNLRKVQGDEQVMDIDKIIPHKKYYDNPKDHKYDYDIALVKLKTNIKYNENVRPICLQTGSFPTGSHCTVTGWGKLTEGARRIPDILRQAVVPLVSQEDCEKANKGITSRMLCAGYPEGGIDACTNDSGGPLACQTKSGIWEQVGVVSFGIGCGRPNAYGVYAKMKELKGWVQTTVESN</sequence>
<evidence type="ECO:0000256" key="1">
    <source>
        <dbReference type="ARBA" id="ARBA00022670"/>
    </source>
</evidence>
<keyword evidence="5" id="KW-0732">Signal</keyword>
<dbReference type="InterPro" id="IPR043504">
    <property type="entry name" value="Peptidase_S1_PA_chymotrypsin"/>
</dbReference>
<dbReference type="FunFam" id="2.40.10.10:FF:000003">
    <property type="entry name" value="Transmembrane serine protease 3"/>
    <property type="match status" value="1"/>
</dbReference>
<dbReference type="Gene3D" id="2.40.10.10">
    <property type="entry name" value="Trypsin-like serine proteases"/>
    <property type="match status" value="1"/>
</dbReference>
<dbReference type="CDD" id="cd00190">
    <property type="entry name" value="Tryp_SPc"/>
    <property type="match status" value="1"/>
</dbReference>
<evidence type="ECO:0000256" key="3">
    <source>
        <dbReference type="ARBA" id="ARBA00022825"/>
    </source>
</evidence>
<evidence type="ECO:0000313" key="8">
    <source>
        <dbReference type="Proteomes" id="UP000887567"/>
    </source>
</evidence>
<keyword evidence="8" id="KW-1185">Reference proteome</keyword>
<dbReference type="AlphaFoldDB" id="A0A913XZG3"/>
<organism evidence="7 8">
    <name type="scientific">Exaiptasia diaphana</name>
    <name type="common">Tropical sea anemone</name>
    <name type="synonym">Aiptasia pulchella</name>
    <dbReference type="NCBI Taxonomy" id="2652724"/>
    <lineage>
        <taxon>Eukaryota</taxon>
        <taxon>Metazoa</taxon>
        <taxon>Cnidaria</taxon>
        <taxon>Anthozoa</taxon>
        <taxon>Hexacorallia</taxon>
        <taxon>Actiniaria</taxon>
        <taxon>Aiptasiidae</taxon>
        <taxon>Exaiptasia</taxon>
    </lineage>
</organism>
<keyword evidence="4" id="KW-1015">Disulfide bond</keyword>
<dbReference type="GO" id="GO:0004252">
    <property type="term" value="F:serine-type endopeptidase activity"/>
    <property type="evidence" value="ECO:0007669"/>
    <property type="project" value="InterPro"/>
</dbReference>
<evidence type="ECO:0000256" key="4">
    <source>
        <dbReference type="ARBA" id="ARBA00023157"/>
    </source>
</evidence>
<dbReference type="GO" id="GO:0006508">
    <property type="term" value="P:proteolysis"/>
    <property type="evidence" value="ECO:0007669"/>
    <property type="project" value="UniProtKB-KW"/>
</dbReference>
<proteinExistence type="predicted"/>
<dbReference type="SMART" id="SM00020">
    <property type="entry name" value="Tryp_SPc"/>
    <property type="match status" value="1"/>
</dbReference>
<dbReference type="PRINTS" id="PR00722">
    <property type="entry name" value="CHYMOTRYPSIN"/>
</dbReference>
<dbReference type="EnsemblMetazoa" id="XM_021057034.2">
    <property type="protein sequence ID" value="XP_020912693.1"/>
    <property type="gene ID" value="LOC110250433"/>
</dbReference>
<evidence type="ECO:0000259" key="6">
    <source>
        <dbReference type="PROSITE" id="PS50240"/>
    </source>
</evidence>
<protein>
    <recommendedName>
        <fullName evidence="6">Peptidase S1 domain-containing protein</fullName>
    </recommendedName>
</protein>
<evidence type="ECO:0000313" key="7">
    <source>
        <dbReference type="EnsemblMetazoa" id="XP_020912693.1"/>
    </source>
</evidence>
<dbReference type="PANTHER" id="PTHR24252:SF7">
    <property type="entry name" value="HYALIN"/>
    <property type="match status" value="1"/>
</dbReference>
<dbReference type="PANTHER" id="PTHR24252">
    <property type="entry name" value="ACROSIN-RELATED"/>
    <property type="match status" value="1"/>
</dbReference>
<keyword evidence="1" id="KW-0645">Protease</keyword>
<feature type="chain" id="PRO_5037125866" description="Peptidase S1 domain-containing protein" evidence="5">
    <location>
        <begin position="18"/>
        <end position="275"/>
    </location>
</feature>
<dbReference type="InterPro" id="IPR018114">
    <property type="entry name" value="TRYPSIN_HIS"/>
</dbReference>
<reference evidence="7" key="1">
    <citation type="submission" date="2022-11" db="UniProtKB">
        <authorList>
            <consortium name="EnsemblMetazoa"/>
        </authorList>
    </citation>
    <scope>IDENTIFICATION</scope>
</reference>
<evidence type="ECO:0000256" key="2">
    <source>
        <dbReference type="ARBA" id="ARBA00022801"/>
    </source>
</evidence>
<accession>A0A913XZG3</accession>
<dbReference type="InterPro" id="IPR009003">
    <property type="entry name" value="Peptidase_S1_PA"/>
</dbReference>
<dbReference type="RefSeq" id="XP_020912693.1">
    <property type="nucleotide sequence ID" value="XM_021057034.2"/>
</dbReference>